<dbReference type="GeneID" id="101248824"/>
<dbReference type="EnsemblPlants" id="Solyc02g005290.3.1">
    <property type="protein sequence ID" value="Solyc02g005290.3.1"/>
    <property type="gene ID" value="Solyc02g005290.3"/>
</dbReference>
<evidence type="ECO:0000259" key="8">
    <source>
        <dbReference type="PROSITE" id="PS50059"/>
    </source>
</evidence>
<dbReference type="InterPro" id="IPR053932">
    <property type="entry name" value="GeBP-like_DBD"/>
</dbReference>
<dbReference type="STRING" id="4081.A0A3Q7FFG3"/>
<evidence type="ECO:0000256" key="1">
    <source>
        <dbReference type="ARBA" id="ARBA00000971"/>
    </source>
</evidence>
<dbReference type="PROSITE" id="PS50059">
    <property type="entry name" value="FKBP_PPIASE"/>
    <property type="match status" value="1"/>
</dbReference>
<protein>
    <recommendedName>
        <fullName evidence="3 6">peptidylprolyl isomerase</fullName>
        <ecNumber evidence="3 6">5.2.1.8</ecNumber>
    </recommendedName>
</protein>
<dbReference type="SUPFAM" id="SSF54534">
    <property type="entry name" value="FKBP-like"/>
    <property type="match status" value="1"/>
</dbReference>
<dbReference type="OrthoDB" id="1295060at2759"/>
<dbReference type="PANTHER" id="PTHR43811:SF46">
    <property type="entry name" value="PEPTIDYLPROLYL ISOMERASE"/>
    <property type="match status" value="1"/>
</dbReference>
<comment type="similarity">
    <text evidence="2">Belongs to the GeBP family.</text>
</comment>
<sequence length="518" mass="57645">MENGVLQQGSIILTNSIVDSEIMQRRGKLMPRGGGGGSEKMIKKKSEKVGAWSKEDEITILKGLIKLKTEKGKIRFDYVQLYDSIKQSLAHKSATPLHLQKKIKCLREKYKNNFNKSTRTWSIPHEEELFYLSDKIWGKDDHQQLKIPSSSLMNQQQLTIPSSSLMNQQHLTLPSSSLMNQQQLTLPSSSLMNQQQLTLPSSSLMNQQFTISDTTFVGDLGLALTTMSRNQSNQMQVALQQFKLVSQSLSIRKSYANQILHAHITLKEEGLSEQKIARSYFDTKIQHAQLVSDAYNASHGFGGSLVNIVSDCVLKEDATKVMNEGSCPPATIGCRKPINGKPSGTSLKSVREMCHSQERKKKKKRKIENPEKHRDSSIQSQLEMENQSAVAYAKINYESAKSSDIHTLSDGLTVEVMVKGKADGKVASLGKQIKIHFIAKLRDTGCIVGSTIGAAPHQFCLGYEKVLKGLNIGIEGMHVGEKRRLTIPPSLGPGRKAKPPIMPDSWLLYEVELVDICE</sequence>
<name>A0A3Q7FFG3_SOLLC</name>
<dbReference type="AlphaFoldDB" id="A0A3Q7FFG3"/>
<dbReference type="InterPro" id="IPR001179">
    <property type="entry name" value="PPIase_FKBP_dom"/>
</dbReference>
<proteinExistence type="inferred from homology"/>
<dbReference type="InParanoid" id="A0A3Q7FFG3"/>
<dbReference type="InterPro" id="IPR046357">
    <property type="entry name" value="PPIase_dom_sf"/>
</dbReference>
<dbReference type="GO" id="GO:0003755">
    <property type="term" value="F:peptidyl-prolyl cis-trans isomerase activity"/>
    <property type="evidence" value="ECO:0000318"/>
    <property type="project" value="GO_Central"/>
</dbReference>
<dbReference type="Gene3D" id="3.10.50.40">
    <property type="match status" value="1"/>
</dbReference>
<evidence type="ECO:0000313" key="10">
    <source>
        <dbReference type="Proteomes" id="UP000004994"/>
    </source>
</evidence>
<evidence type="ECO:0000256" key="5">
    <source>
        <dbReference type="ARBA" id="ARBA00023235"/>
    </source>
</evidence>
<organism evidence="9">
    <name type="scientific">Solanum lycopersicum</name>
    <name type="common">Tomato</name>
    <name type="synonym">Lycopersicon esculentum</name>
    <dbReference type="NCBI Taxonomy" id="4081"/>
    <lineage>
        <taxon>Eukaryota</taxon>
        <taxon>Viridiplantae</taxon>
        <taxon>Streptophyta</taxon>
        <taxon>Embryophyta</taxon>
        <taxon>Tracheophyta</taxon>
        <taxon>Spermatophyta</taxon>
        <taxon>Magnoliopsida</taxon>
        <taxon>eudicotyledons</taxon>
        <taxon>Gunneridae</taxon>
        <taxon>Pentapetalae</taxon>
        <taxon>asterids</taxon>
        <taxon>lamiids</taxon>
        <taxon>Solanales</taxon>
        <taxon>Solanaceae</taxon>
        <taxon>Solanoideae</taxon>
        <taxon>Solaneae</taxon>
        <taxon>Solanum</taxon>
        <taxon>Solanum subgen. Lycopersicon</taxon>
    </lineage>
</organism>
<gene>
    <name evidence="9" type="primary">FKBP43</name>
</gene>
<accession>A0A3Q7FFG3</accession>
<feature type="region of interest" description="Disordered" evidence="7">
    <location>
        <begin position="337"/>
        <end position="381"/>
    </location>
</feature>
<reference evidence="9" key="2">
    <citation type="submission" date="2019-01" db="UniProtKB">
        <authorList>
            <consortium name="EnsemblPlants"/>
        </authorList>
    </citation>
    <scope>IDENTIFICATION</scope>
    <source>
        <strain evidence="9">cv. Heinz 1706</strain>
    </source>
</reference>
<keyword evidence="10" id="KW-1185">Reference proteome</keyword>
<dbReference type="Pfam" id="PF04504">
    <property type="entry name" value="GeBP-like_DBD"/>
    <property type="match status" value="1"/>
</dbReference>
<dbReference type="Pfam" id="PF00254">
    <property type="entry name" value="FKBP_C"/>
    <property type="match status" value="1"/>
</dbReference>
<dbReference type="OMA" id="KSTYANT"/>
<reference evidence="9" key="1">
    <citation type="journal article" date="2012" name="Nature">
        <title>The tomato genome sequence provides insights into fleshy fruit evolution.</title>
        <authorList>
            <consortium name="Tomato Genome Consortium"/>
        </authorList>
    </citation>
    <scope>NUCLEOTIDE SEQUENCE [LARGE SCALE GENOMIC DNA]</scope>
    <source>
        <strain evidence="9">cv. Heinz 1706</strain>
    </source>
</reference>
<dbReference type="Proteomes" id="UP000004994">
    <property type="component" value="Chromosome 2"/>
</dbReference>
<dbReference type="PaxDb" id="4081-Solyc02g005290.2.1"/>
<keyword evidence="5 6" id="KW-0413">Isomerase</keyword>
<evidence type="ECO:0000256" key="2">
    <source>
        <dbReference type="ARBA" id="ARBA00010820"/>
    </source>
</evidence>
<dbReference type="Gramene" id="Solyc02g005290.3.1">
    <property type="protein sequence ID" value="Solyc02g005290.3.1"/>
    <property type="gene ID" value="Solyc02g005290.3"/>
</dbReference>
<keyword evidence="4 6" id="KW-0697">Rotamase</keyword>
<feature type="domain" description="PPIase FKBP-type" evidence="8">
    <location>
        <begin position="430"/>
        <end position="517"/>
    </location>
</feature>
<evidence type="ECO:0000256" key="7">
    <source>
        <dbReference type="SAM" id="MobiDB-lite"/>
    </source>
</evidence>
<dbReference type="EC" id="5.2.1.8" evidence="3 6"/>
<dbReference type="KEGG" id="sly:101248824"/>
<dbReference type="PANTHER" id="PTHR43811">
    <property type="entry name" value="FKBP-TYPE PEPTIDYL-PROLYL CIS-TRANS ISOMERASE FKPA"/>
    <property type="match status" value="1"/>
</dbReference>
<comment type="catalytic activity">
    <reaction evidence="1 6">
        <text>[protein]-peptidylproline (omega=180) = [protein]-peptidylproline (omega=0)</text>
        <dbReference type="Rhea" id="RHEA:16237"/>
        <dbReference type="Rhea" id="RHEA-COMP:10747"/>
        <dbReference type="Rhea" id="RHEA-COMP:10748"/>
        <dbReference type="ChEBI" id="CHEBI:83833"/>
        <dbReference type="ChEBI" id="CHEBI:83834"/>
        <dbReference type="EC" id="5.2.1.8"/>
    </reaction>
</comment>
<evidence type="ECO:0000313" key="9">
    <source>
        <dbReference type="EnsemblPlants" id="Solyc02g005290.3.1"/>
    </source>
</evidence>
<evidence type="ECO:0000256" key="3">
    <source>
        <dbReference type="ARBA" id="ARBA00013194"/>
    </source>
</evidence>
<evidence type="ECO:0000256" key="6">
    <source>
        <dbReference type="PROSITE-ProRule" id="PRU00277"/>
    </source>
</evidence>
<feature type="compositionally biased region" description="Basic and acidic residues" evidence="7">
    <location>
        <begin position="367"/>
        <end position="376"/>
    </location>
</feature>
<evidence type="ECO:0000256" key="4">
    <source>
        <dbReference type="ARBA" id="ARBA00023110"/>
    </source>
</evidence>